<feature type="non-terminal residue" evidence="2">
    <location>
        <position position="172"/>
    </location>
</feature>
<protein>
    <submittedName>
        <fullName evidence="2">Uncharacterized protein</fullName>
    </submittedName>
</protein>
<evidence type="ECO:0000256" key="1">
    <source>
        <dbReference type="SAM" id="MobiDB-lite"/>
    </source>
</evidence>
<proteinExistence type="predicted"/>
<reference evidence="2" key="1">
    <citation type="submission" date="2020-02" db="EMBL/GenBank/DDBJ databases">
        <authorList>
            <person name="Meier V. D."/>
        </authorList>
    </citation>
    <scope>NUCLEOTIDE SEQUENCE</scope>
    <source>
        <strain evidence="2">AVDCRST_MAG88</strain>
    </source>
</reference>
<dbReference type="EMBL" id="CADCWM010000309">
    <property type="protein sequence ID" value="CAA9552830.1"/>
    <property type="molecule type" value="Genomic_DNA"/>
</dbReference>
<organism evidence="2">
    <name type="scientific">uncultured Thermomicrobiales bacterium</name>
    <dbReference type="NCBI Taxonomy" id="1645740"/>
    <lineage>
        <taxon>Bacteria</taxon>
        <taxon>Pseudomonadati</taxon>
        <taxon>Thermomicrobiota</taxon>
        <taxon>Thermomicrobia</taxon>
        <taxon>Thermomicrobiales</taxon>
        <taxon>environmental samples</taxon>
    </lineage>
</organism>
<dbReference type="AlphaFoldDB" id="A0A6J4UJR6"/>
<feature type="region of interest" description="Disordered" evidence="1">
    <location>
        <begin position="1"/>
        <end position="66"/>
    </location>
</feature>
<accession>A0A6J4UJR6</accession>
<feature type="non-terminal residue" evidence="2">
    <location>
        <position position="1"/>
    </location>
</feature>
<feature type="region of interest" description="Disordered" evidence="1">
    <location>
        <begin position="94"/>
        <end position="172"/>
    </location>
</feature>
<gene>
    <name evidence="2" type="ORF">AVDCRST_MAG88-895</name>
</gene>
<evidence type="ECO:0000313" key="2">
    <source>
        <dbReference type="EMBL" id="CAA9552830.1"/>
    </source>
</evidence>
<feature type="compositionally biased region" description="Basic residues" evidence="1">
    <location>
        <begin position="96"/>
        <end position="111"/>
    </location>
</feature>
<feature type="compositionally biased region" description="Basic residues" evidence="1">
    <location>
        <begin position="162"/>
        <end position="172"/>
    </location>
</feature>
<name>A0A6J4UJR6_9BACT</name>
<sequence length="172" mass="18996">VQPLRQAQRAEQGELRPRLRPAGPEGVLPNTGRPRLPGARARKPRILRAAADGAGGAWDHSQGSRPVLLLRRERRAAEARSHPRRSLRAVWFRGAGRPHSRGAGGLRRRFLRGTPKAGAARGRRHRRGSERRLIRAPGRAPRRGNRGGSGKQRTDGGPTPRRAGHRARNSNR</sequence>